<dbReference type="EMBL" id="LR134300">
    <property type="protein sequence ID" value="VEE50285.1"/>
    <property type="molecule type" value="Genomic_DNA"/>
</dbReference>
<gene>
    <name evidence="4" type="ORF">NCTC10783_06250</name>
</gene>
<dbReference type="InterPro" id="IPR010656">
    <property type="entry name" value="DctM"/>
</dbReference>
<keyword evidence="2" id="KW-0812">Transmembrane</keyword>
<keyword evidence="2" id="KW-0472">Membrane</keyword>
<reference evidence="4 5" key="1">
    <citation type="submission" date="2018-12" db="EMBL/GenBank/DDBJ databases">
        <authorList>
            <consortium name="Pathogen Informatics"/>
        </authorList>
    </citation>
    <scope>NUCLEOTIDE SEQUENCE [LARGE SCALE GENOMIC DNA]</scope>
    <source>
        <strain evidence="4 5">NCTC10783</strain>
    </source>
</reference>
<name>A0A448BY85_PSEFL</name>
<dbReference type="Pfam" id="PF06808">
    <property type="entry name" value="DctM"/>
    <property type="match status" value="1"/>
</dbReference>
<evidence type="ECO:0000256" key="1">
    <source>
        <dbReference type="RuleBase" id="RU369079"/>
    </source>
</evidence>
<accession>A0A448BY85</accession>
<keyword evidence="1" id="KW-1003">Cell membrane</keyword>
<sequence>MSDTAHGLHADTERWPASLFAVALAFSIFQVATAAFPLISTQVLRAVHVGFLLLVVYLCYPARGHGRPWQPLAWLLGLGGMATAAYQWFFEADLIQRSGELTHGDMLIGLVLIVLVFEAARRVMGIALPIICALFLVYGLLGQYLPGDLAHRGYGFDQIVNQLSFGTEGLYGTPTYVSATYIYLFILFGAFLEQAGMIRLFTDFAMGLFGHRSGGPAKVSVFSSALMGTITGSGVANVVTTGQFTIPLMKRFGYSPAFAGGVEATSSMGSQIMPR</sequence>
<evidence type="ECO:0000313" key="4">
    <source>
        <dbReference type="EMBL" id="VEE50285.1"/>
    </source>
</evidence>
<feature type="domain" description="TRAP C4-dicarboxylate transport system permease DctM subunit" evidence="3">
    <location>
        <begin position="112"/>
        <end position="274"/>
    </location>
</feature>
<evidence type="ECO:0000313" key="5">
    <source>
        <dbReference type="Proteomes" id="UP000278078"/>
    </source>
</evidence>
<feature type="transmembrane region" description="Helical" evidence="2">
    <location>
        <begin position="72"/>
        <end position="89"/>
    </location>
</feature>
<feature type="transmembrane region" description="Helical" evidence="2">
    <location>
        <begin position="101"/>
        <end position="119"/>
    </location>
</feature>
<dbReference type="Proteomes" id="UP000278078">
    <property type="component" value="Chromosome"/>
</dbReference>
<evidence type="ECO:0000259" key="3">
    <source>
        <dbReference type="Pfam" id="PF06808"/>
    </source>
</evidence>
<dbReference type="AlphaFoldDB" id="A0A448BY85"/>
<feature type="transmembrane region" description="Helical" evidence="2">
    <location>
        <begin position="17"/>
        <end position="36"/>
    </location>
</feature>
<dbReference type="GO" id="GO:0005886">
    <property type="term" value="C:plasma membrane"/>
    <property type="evidence" value="ECO:0007669"/>
    <property type="project" value="UniProtKB-SubCell"/>
</dbReference>
<proteinExistence type="predicted"/>
<keyword evidence="1" id="KW-0997">Cell inner membrane</keyword>
<feature type="transmembrane region" description="Helical" evidence="2">
    <location>
        <begin position="126"/>
        <end position="145"/>
    </location>
</feature>
<keyword evidence="1" id="KW-0813">Transport</keyword>
<feature type="transmembrane region" description="Helical" evidence="2">
    <location>
        <begin position="181"/>
        <end position="202"/>
    </location>
</feature>
<evidence type="ECO:0000256" key="2">
    <source>
        <dbReference type="SAM" id="Phobius"/>
    </source>
</evidence>
<dbReference type="PANTHER" id="PTHR43849:SF2">
    <property type="entry name" value="BLL3936 PROTEIN"/>
    <property type="match status" value="1"/>
</dbReference>
<dbReference type="NCBIfam" id="TIGR02123">
    <property type="entry name" value="TRAP_fused"/>
    <property type="match status" value="1"/>
</dbReference>
<organism evidence="4 5">
    <name type="scientific">Pseudomonas fluorescens</name>
    <dbReference type="NCBI Taxonomy" id="294"/>
    <lineage>
        <taxon>Bacteria</taxon>
        <taxon>Pseudomonadati</taxon>
        <taxon>Pseudomonadota</taxon>
        <taxon>Gammaproteobacteria</taxon>
        <taxon>Pseudomonadales</taxon>
        <taxon>Pseudomonadaceae</taxon>
        <taxon>Pseudomonas</taxon>
    </lineage>
</organism>
<comment type="subcellular location">
    <subcellularLocation>
        <location evidence="1">Cell inner membrane</location>
        <topology evidence="1">Multi-pass membrane protein</topology>
    </subcellularLocation>
</comment>
<keyword evidence="2" id="KW-1133">Transmembrane helix</keyword>
<dbReference type="InterPro" id="IPR011853">
    <property type="entry name" value="TRAP_DctM-Dct_fused"/>
</dbReference>
<protein>
    <submittedName>
        <fullName evidence="4">Transporter</fullName>
    </submittedName>
</protein>
<dbReference type="GO" id="GO:0022857">
    <property type="term" value="F:transmembrane transporter activity"/>
    <property type="evidence" value="ECO:0007669"/>
    <property type="project" value="UniProtKB-UniRule"/>
</dbReference>
<feature type="transmembrane region" description="Helical" evidence="2">
    <location>
        <begin position="42"/>
        <end position="60"/>
    </location>
</feature>
<comment type="function">
    <text evidence="1">Part of the tripartite ATP-independent periplasmic (TRAP) transport system.</text>
</comment>
<dbReference type="PANTHER" id="PTHR43849">
    <property type="entry name" value="BLL3936 PROTEIN"/>
    <property type="match status" value="1"/>
</dbReference>